<sequence length="470" mass="50260">MSSSSSSSSTVLFPTAPREALVKAYVGQGLLEGVVSTPAAVINVAAVRRNCQRMLETCAELGLAWRAHVKTHKTVELMRLQVGDKGPVRLVVSTLAEAEFLLPALLDFGRQGRAVNVLYGLPLARGAVSRLAAIAKALGPGAISVLLDDPTQVAVAEALADEADDAPLTLIKIDMGGRRAGVTVDGARLMALADAVLDAHRRRRLVLAGLYSHAGHSYSGRSRRDAVRMLAAELHALGAGAERIRHRAGHERLSLTLSVGASPTALAAQNLAVDDDQQDASSPELEAETTSLTRLLSTIRARGLSIELHAGVYPVLDLQQLAARSIGPDRLSWSDLALTILADIHTIYPDRGPANSTEALIGAGSLALGREPCGAYQGWAMVKPSKLPTDNDLADFRGWIVSRLSQEHGVLSWSGDAGDDVILCPGQRLRLWPNHACIASSHFGWYLVVDEDRKGREDEVVDVWVRARGW</sequence>
<dbReference type="InterPro" id="IPR001608">
    <property type="entry name" value="Ala_racemase_N"/>
</dbReference>
<keyword evidence="2" id="KW-0456">Lyase</keyword>
<dbReference type="AlphaFoldDB" id="A0A2A9PBZ4"/>
<comment type="caution">
    <text evidence="4">The sequence shown here is derived from an EMBL/GenBank/DDBJ whole genome shotgun (WGS) entry which is preliminary data.</text>
</comment>
<dbReference type="GO" id="GO:0036088">
    <property type="term" value="P:D-serine catabolic process"/>
    <property type="evidence" value="ECO:0007669"/>
    <property type="project" value="TreeGrafter"/>
</dbReference>
<accession>A0A2A9PBZ4</accession>
<evidence type="ECO:0000313" key="4">
    <source>
        <dbReference type="EMBL" id="PFH58442.1"/>
    </source>
</evidence>
<dbReference type="Pfam" id="PF01168">
    <property type="entry name" value="Ala_racemase_N"/>
    <property type="match status" value="1"/>
</dbReference>
<dbReference type="GO" id="GO:0008721">
    <property type="term" value="F:D-serine ammonia-lyase activity"/>
    <property type="evidence" value="ECO:0007669"/>
    <property type="project" value="TreeGrafter"/>
</dbReference>
<evidence type="ECO:0000259" key="3">
    <source>
        <dbReference type="SMART" id="SM01119"/>
    </source>
</evidence>
<dbReference type="PANTHER" id="PTHR28004">
    <property type="entry name" value="ZGC:162816-RELATED"/>
    <property type="match status" value="1"/>
</dbReference>
<evidence type="ECO:0000313" key="5">
    <source>
        <dbReference type="Proteomes" id="UP000037136"/>
    </source>
</evidence>
<comment type="similarity">
    <text evidence="1">Belongs to the DSD1 family.</text>
</comment>
<dbReference type="SMART" id="SM01119">
    <property type="entry name" value="D-ser_dehydrat"/>
    <property type="match status" value="1"/>
</dbReference>
<dbReference type="InterPro" id="IPR029066">
    <property type="entry name" value="PLP-binding_barrel"/>
</dbReference>
<evidence type="ECO:0000256" key="1">
    <source>
        <dbReference type="ARBA" id="ARBA00005323"/>
    </source>
</evidence>
<dbReference type="Pfam" id="PF14031">
    <property type="entry name" value="D-ser_dehydrat"/>
    <property type="match status" value="1"/>
</dbReference>
<dbReference type="InterPro" id="IPR026956">
    <property type="entry name" value="D-ser_dehydrat-like_dom"/>
</dbReference>
<dbReference type="InterPro" id="IPR042208">
    <property type="entry name" value="D-ser_dehydrat-like_sf"/>
</dbReference>
<name>A0A2A9PBZ4_OPHUN</name>
<dbReference type="SUPFAM" id="SSF51419">
    <property type="entry name" value="PLP-binding barrel"/>
    <property type="match status" value="1"/>
</dbReference>
<dbReference type="OrthoDB" id="20198at2759"/>
<protein>
    <recommendedName>
        <fullName evidence="3">D-serine dehydratase-like domain-containing protein</fullName>
    </recommendedName>
</protein>
<organism evidence="4 5">
    <name type="scientific">Ophiocordyceps unilateralis</name>
    <name type="common">Zombie-ant fungus</name>
    <name type="synonym">Torrubia unilateralis</name>
    <dbReference type="NCBI Taxonomy" id="268505"/>
    <lineage>
        <taxon>Eukaryota</taxon>
        <taxon>Fungi</taxon>
        <taxon>Dikarya</taxon>
        <taxon>Ascomycota</taxon>
        <taxon>Pezizomycotina</taxon>
        <taxon>Sordariomycetes</taxon>
        <taxon>Hypocreomycetidae</taxon>
        <taxon>Hypocreales</taxon>
        <taxon>Ophiocordycipitaceae</taxon>
        <taxon>Ophiocordyceps</taxon>
    </lineage>
</organism>
<dbReference type="STRING" id="268505.A0A2A9PBZ4"/>
<dbReference type="PANTHER" id="PTHR28004:SF2">
    <property type="entry name" value="D-SERINE DEHYDRATASE"/>
    <property type="match status" value="1"/>
</dbReference>
<dbReference type="InterPro" id="IPR051466">
    <property type="entry name" value="D-amino_acid_metab_enzyme"/>
</dbReference>
<dbReference type="Gene3D" id="3.20.20.10">
    <property type="entry name" value="Alanine racemase"/>
    <property type="match status" value="1"/>
</dbReference>
<evidence type="ECO:0000256" key="2">
    <source>
        <dbReference type="ARBA" id="ARBA00023239"/>
    </source>
</evidence>
<dbReference type="Gene3D" id="2.40.37.20">
    <property type="entry name" value="D-serine dehydratase-like domain"/>
    <property type="match status" value="1"/>
</dbReference>
<dbReference type="Proteomes" id="UP000037136">
    <property type="component" value="Unassembled WGS sequence"/>
</dbReference>
<dbReference type="EMBL" id="LAZP02000291">
    <property type="protein sequence ID" value="PFH58442.1"/>
    <property type="molecule type" value="Genomic_DNA"/>
</dbReference>
<proteinExistence type="inferred from homology"/>
<reference evidence="4 5" key="1">
    <citation type="journal article" date="2015" name="BMC Genomics">
        <title>Gene expression during zombie ant biting behavior reflects the complexity underlying fungal parasitic behavioral manipulation.</title>
        <authorList>
            <person name="de Bekker C."/>
            <person name="Ohm R.A."/>
            <person name="Loreto R.G."/>
            <person name="Sebastian A."/>
            <person name="Albert I."/>
            <person name="Merrow M."/>
            <person name="Brachmann A."/>
            <person name="Hughes D.P."/>
        </authorList>
    </citation>
    <scope>NUCLEOTIDE SEQUENCE [LARGE SCALE GENOMIC DNA]</scope>
    <source>
        <strain evidence="4 5">SC16a</strain>
    </source>
</reference>
<feature type="domain" description="D-serine dehydratase-like" evidence="3">
    <location>
        <begin position="337"/>
        <end position="450"/>
    </location>
</feature>
<reference evidence="4 5" key="2">
    <citation type="journal article" date="2017" name="Sci. Rep.">
        <title>Ant-infecting Ophiocordyceps genomes reveal a high diversity of potential behavioral manipulation genes and a possible major role for enterotoxins.</title>
        <authorList>
            <person name="de Bekker C."/>
            <person name="Ohm R.A."/>
            <person name="Evans H.C."/>
            <person name="Brachmann A."/>
            <person name="Hughes D.P."/>
        </authorList>
    </citation>
    <scope>NUCLEOTIDE SEQUENCE [LARGE SCALE GENOMIC DNA]</scope>
    <source>
        <strain evidence="4 5">SC16a</strain>
    </source>
</reference>
<keyword evidence="5" id="KW-1185">Reference proteome</keyword>
<gene>
    <name evidence="4" type="ORF">XA68_13670</name>
</gene>